<evidence type="ECO:0000256" key="3">
    <source>
        <dbReference type="ARBA" id="ARBA00012759"/>
    </source>
</evidence>
<dbReference type="InterPro" id="IPR028889">
    <property type="entry name" value="USP"/>
</dbReference>
<evidence type="ECO:0000256" key="2">
    <source>
        <dbReference type="ARBA" id="ARBA00009085"/>
    </source>
</evidence>
<keyword evidence="7" id="KW-0788">Thiol protease</keyword>
<feature type="region of interest" description="Disordered" evidence="8">
    <location>
        <begin position="392"/>
        <end position="503"/>
    </location>
</feature>
<dbReference type="Gene3D" id="3.90.70.10">
    <property type="entry name" value="Cysteine proteinases"/>
    <property type="match status" value="1"/>
</dbReference>
<keyword evidence="6" id="KW-0378">Hydrolase</keyword>
<dbReference type="PANTHER" id="PTHR21646">
    <property type="entry name" value="UBIQUITIN CARBOXYL-TERMINAL HYDROLASE"/>
    <property type="match status" value="1"/>
</dbReference>
<dbReference type="GO" id="GO:0016579">
    <property type="term" value="P:protein deubiquitination"/>
    <property type="evidence" value="ECO:0007669"/>
    <property type="project" value="InterPro"/>
</dbReference>
<reference evidence="10" key="1">
    <citation type="submission" date="2023-10" db="EMBL/GenBank/DDBJ databases">
        <title>Genome assemblies of two species of porcelain crab, Petrolisthes cinctipes and Petrolisthes manimaculis (Anomura: Porcellanidae).</title>
        <authorList>
            <person name="Angst P."/>
        </authorList>
    </citation>
    <scope>NUCLEOTIDE SEQUENCE</scope>
    <source>
        <strain evidence="10">PB745_01</strain>
        <tissue evidence="10">Gill</tissue>
    </source>
</reference>
<dbReference type="GO" id="GO:0004843">
    <property type="term" value="F:cysteine-type deubiquitinase activity"/>
    <property type="evidence" value="ECO:0007669"/>
    <property type="project" value="UniProtKB-EC"/>
</dbReference>
<evidence type="ECO:0000256" key="4">
    <source>
        <dbReference type="ARBA" id="ARBA00022670"/>
    </source>
</evidence>
<accession>A0AAE1FJM6</accession>
<evidence type="ECO:0000256" key="6">
    <source>
        <dbReference type="ARBA" id="ARBA00022801"/>
    </source>
</evidence>
<dbReference type="InterPro" id="IPR001394">
    <property type="entry name" value="Peptidase_C19_UCH"/>
</dbReference>
<dbReference type="PROSITE" id="PS50235">
    <property type="entry name" value="USP_3"/>
    <property type="match status" value="1"/>
</dbReference>
<evidence type="ECO:0000256" key="8">
    <source>
        <dbReference type="SAM" id="MobiDB-lite"/>
    </source>
</evidence>
<comment type="caution">
    <text evidence="10">The sequence shown here is derived from an EMBL/GenBank/DDBJ whole genome shotgun (WGS) entry which is preliminary data.</text>
</comment>
<feature type="domain" description="USP" evidence="9">
    <location>
        <begin position="281"/>
        <end position="709"/>
    </location>
</feature>
<name>A0AAE1FJM6_PETCI</name>
<evidence type="ECO:0000313" key="10">
    <source>
        <dbReference type="EMBL" id="KAK3874307.1"/>
    </source>
</evidence>
<organism evidence="10 11">
    <name type="scientific">Petrolisthes cinctipes</name>
    <name type="common">Flat porcelain crab</name>
    <dbReference type="NCBI Taxonomy" id="88211"/>
    <lineage>
        <taxon>Eukaryota</taxon>
        <taxon>Metazoa</taxon>
        <taxon>Ecdysozoa</taxon>
        <taxon>Arthropoda</taxon>
        <taxon>Crustacea</taxon>
        <taxon>Multicrustacea</taxon>
        <taxon>Malacostraca</taxon>
        <taxon>Eumalacostraca</taxon>
        <taxon>Eucarida</taxon>
        <taxon>Decapoda</taxon>
        <taxon>Pleocyemata</taxon>
        <taxon>Anomura</taxon>
        <taxon>Galatheoidea</taxon>
        <taxon>Porcellanidae</taxon>
        <taxon>Petrolisthes</taxon>
    </lineage>
</organism>
<dbReference type="GO" id="GO:0006508">
    <property type="term" value="P:proteolysis"/>
    <property type="evidence" value="ECO:0007669"/>
    <property type="project" value="UniProtKB-KW"/>
</dbReference>
<protein>
    <recommendedName>
        <fullName evidence="3">ubiquitinyl hydrolase 1</fullName>
        <ecNumber evidence="3">3.4.19.12</ecNumber>
    </recommendedName>
</protein>
<keyword evidence="5" id="KW-0833">Ubl conjugation pathway</keyword>
<gene>
    <name evidence="10" type="ORF">Pcinc_020747</name>
</gene>
<dbReference type="InterPro" id="IPR038765">
    <property type="entry name" value="Papain-like_cys_pep_sf"/>
</dbReference>
<feature type="compositionally biased region" description="Polar residues" evidence="8">
    <location>
        <begin position="473"/>
        <end position="489"/>
    </location>
</feature>
<dbReference type="SUPFAM" id="SSF54001">
    <property type="entry name" value="Cysteine proteinases"/>
    <property type="match status" value="1"/>
</dbReference>
<evidence type="ECO:0000256" key="7">
    <source>
        <dbReference type="ARBA" id="ARBA00022807"/>
    </source>
</evidence>
<dbReference type="InterPro" id="IPR050185">
    <property type="entry name" value="Ub_carboxyl-term_hydrolase"/>
</dbReference>
<comment type="catalytic activity">
    <reaction evidence="1">
        <text>Thiol-dependent hydrolysis of ester, thioester, amide, peptide and isopeptide bonds formed by the C-terminal Gly of ubiquitin (a 76-residue protein attached to proteins as an intracellular targeting signal).</text>
        <dbReference type="EC" id="3.4.19.12"/>
    </reaction>
</comment>
<dbReference type="EMBL" id="JAWQEG010002112">
    <property type="protein sequence ID" value="KAK3874307.1"/>
    <property type="molecule type" value="Genomic_DNA"/>
</dbReference>
<dbReference type="Pfam" id="PF00443">
    <property type="entry name" value="UCH"/>
    <property type="match status" value="1"/>
</dbReference>
<feature type="region of interest" description="Disordered" evidence="8">
    <location>
        <begin position="1"/>
        <end position="164"/>
    </location>
</feature>
<dbReference type="PANTHER" id="PTHR21646:SF24">
    <property type="entry name" value="UBIQUITIN CARBOXYL-TERMINAL HYDROLASE"/>
    <property type="match status" value="1"/>
</dbReference>
<comment type="similarity">
    <text evidence="2">Belongs to the peptidase C19 family.</text>
</comment>
<evidence type="ECO:0000259" key="9">
    <source>
        <dbReference type="PROSITE" id="PS50235"/>
    </source>
</evidence>
<dbReference type="Proteomes" id="UP001286313">
    <property type="component" value="Unassembled WGS sequence"/>
</dbReference>
<keyword evidence="11" id="KW-1185">Reference proteome</keyword>
<evidence type="ECO:0000256" key="5">
    <source>
        <dbReference type="ARBA" id="ARBA00022786"/>
    </source>
</evidence>
<proteinExistence type="inferred from homology"/>
<sequence length="713" mass="81140">MGPLYREEFDPGPPLQQMNPPYRQDQDNFLPQQMAPPYREEYYPPPQQMDPSNREDYGPPPPQMELPYRNEYGPLPHHMNPFHEQEYGPPPEEMIPSYRDRYDPPPLQTDPNYRQEQGPIPRQTDPHYRQEQGPIPLQMDPPYRQEQGPPQLEMDPPFDRQEYGSSLQQMDPYRQANGPPSPQQMVSHYRQQGQSFPLPDEVVTPFQNELIPSPQKGLHYQYPNGPDNVMENGIGDRGAETTSDQLSPKTLVDALKEADINLPRLVVLPSNVPAKPKWGECGLPNLGQTSYLNTVMQCLSHTPQLVRYFVSREFLEDVVKKESAKGGQVVKAVADLITEMDRGQAKMGTMAFLKGVCGRMNEKYAGTGQRDSYDLLISLLQWLHKGLASGEPECACTKNSSKKRIPKDKSTVPANNVGMLPSSGQPQQPNTSSGNSFGPQSNPAFPPSNNQRKTSNNPDQQQQQYQQYPPAPFTSQHPPIAFNTATSPQHIPPGHKMNSSSSNSVSKKCKKCGLRVEPSSLISDTFEGIHRSNIICPVSGVIICSIHDRFMSLSLPLNYPGDAPLEEALEHYYRIQAIDWDCPYCGYQHLCHQQMRILFLPKVLILHLDRYNEDGRDPKLTRVTFPNNEFILGDFMTPGWKGRSKEYSLYGICNLHGRGNSSHYTTCCQSNKYNTNNKRPWIIFDDDMVQLIERFKNPREAHILFYRIEEEDI</sequence>
<keyword evidence="4" id="KW-0645">Protease</keyword>
<dbReference type="EC" id="3.4.19.12" evidence="3"/>
<dbReference type="AlphaFoldDB" id="A0AAE1FJM6"/>
<evidence type="ECO:0000256" key="1">
    <source>
        <dbReference type="ARBA" id="ARBA00000707"/>
    </source>
</evidence>
<evidence type="ECO:0000313" key="11">
    <source>
        <dbReference type="Proteomes" id="UP001286313"/>
    </source>
</evidence>
<feature type="compositionally biased region" description="Polar residues" evidence="8">
    <location>
        <begin position="422"/>
        <end position="459"/>
    </location>
</feature>